<dbReference type="RefSeq" id="WP_165229668.1">
    <property type="nucleotide sequence ID" value="NZ_JAAKZV010000001.1"/>
</dbReference>
<sequence>MSLPHPASGQAVASASESLADCLHQALQSGQIHGVLPAFLGAAEQESTALAAVRVLGPDAVAPTLLSGYAPDGGDRWVLERALAVHPCDDAAPAEARCLGEAQAVLADPGAGTTANAPWSQAECVAAASGAAWRIWAQRQALLAPLAWPGLGGPVADSVGERAADIGRGLVRAVLRRDLPTAARLARWAVIAQLRGADTGLGSHGVAKAVRHIALCGGDDARMALDTAIVRRLVAREGAS</sequence>
<proteinExistence type="predicted"/>
<dbReference type="Proteomes" id="UP000481583">
    <property type="component" value="Unassembled WGS sequence"/>
</dbReference>
<protein>
    <submittedName>
        <fullName evidence="1">Uncharacterized protein</fullName>
    </submittedName>
</protein>
<keyword evidence="2" id="KW-1185">Reference proteome</keyword>
<name>A0A6G4TRF3_9ACTN</name>
<evidence type="ECO:0000313" key="1">
    <source>
        <dbReference type="EMBL" id="NGN62424.1"/>
    </source>
</evidence>
<gene>
    <name evidence="1" type="ORF">G5C51_00660</name>
</gene>
<accession>A0A6G4TRF3</accession>
<comment type="caution">
    <text evidence="1">The sequence shown here is derived from an EMBL/GenBank/DDBJ whole genome shotgun (WGS) entry which is preliminary data.</text>
</comment>
<evidence type="ECO:0000313" key="2">
    <source>
        <dbReference type="Proteomes" id="UP000481583"/>
    </source>
</evidence>
<organism evidence="1 2">
    <name type="scientific">Streptomyces coryli</name>
    <dbReference type="NCBI Taxonomy" id="1128680"/>
    <lineage>
        <taxon>Bacteria</taxon>
        <taxon>Bacillati</taxon>
        <taxon>Actinomycetota</taxon>
        <taxon>Actinomycetes</taxon>
        <taxon>Kitasatosporales</taxon>
        <taxon>Streptomycetaceae</taxon>
        <taxon>Streptomyces</taxon>
    </lineage>
</organism>
<dbReference type="AlphaFoldDB" id="A0A6G4TRF3"/>
<dbReference type="EMBL" id="JAAKZV010000001">
    <property type="protein sequence ID" value="NGN62424.1"/>
    <property type="molecule type" value="Genomic_DNA"/>
</dbReference>
<reference evidence="1 2" key="1">
    <citation type="submission" date="2020-02" db="EMBL/GenBank/DDBJ databases">
        <title>Whole-genome analyses of novel actinobacteria.</title>
        <authorList>
            <person name="Sahin N."/>
        </authorList>
    </citation>
    <scope>NUCLEOTIDE SEQUENCE [LARGE SCALE GENOMIC DNA]</scope>
    <source>
        <strain evidence="1 2">A7024</strain>
    </source>
</reference>